<evidence type="ECO:0000256" key="4">
    <source>
        <dbReference type="PROSITE-ProRule" id="PRU00335"/>
    </source>
</evidence>
<keyword evidence="3" id="KW-0804">Transcription</keyword>
<keyword evidence="2 4" id="KW-0238">DNA-binding</keyword>
<dbReference type="SUPFAM" id="SSF46689">
    <property type="entry name" value="Homeodomain-like"/>
    <property type="match status" value="1"/>
</dbReference>
<dbReference type="InterPro" id="IPR009057">
    <property type="entry name" value="Homeodomain-like_sf"/>
</dbReference>
<dbReference type="PROSITE" id="PS50977">
    <property type="entry name" value="HTH_TETR_2"/>
    <property type="match status" value="1"/>
</dbReference>
<dbReference type="KEGG" id="noa:BKM31_10745"/>
<name>A0A1U9ZVA1_9ACTN</name>
<dbReference type="InterPro" id="IPR001647">
    <property type="entry name" value="HTH_TetR"/>
</dbReference>
<keyword evidence="7" id="KW-1185">Reference proteome</keyword>
<reference evidence="7" key="1">
    <citation type="journal article" date="2017" name="Med. Chem. Commun.">
        <title>Nonomuraea sp. ATCC 55076 harbours the largest actinomycete chromosome to date and the kistamicin biosynthetic gene cluster.</title>
        <authorList>
            <person name="Nazari B."/>
            <person name="Forneris C.C."/>
            <person name="Gibson M.I."/>
            <person name="Moon K."/>
            <person name="Schramma K.R."/>
            <person name="Seyedsayamdost M.R."/>
        </authorList>
    </citation>
    <scope>NUCLEOTIDE SEQUENCE [LARGE SCALE GENOMIC DNA]</scope>
    <source>
        <strain evidence="7">ATCC 55076</strain>
    </source>
</reference>
<evidence type="ECO:0000256" key="2">
    <source>
        <dbReference type="ARBA" id="ARBA00023125"/>
    </source>
</evidence>
<sequence>MPTGVHLRDPREQLFTAAEEVLRQGGPDALTSRAVTAQAGCAKGVLHRHFESFDAFLAEFVLDRIDLMRAQGDVLKDSAGTGTVVDNLTDALIKLFDPVAVSIVALVTFHNQVRARLREARPVGGLPVMTEIGMILSDYLTAERELGRIAPGADIGRLAPTLVGTAHLMFAGTDGLPIWPEDVRDAVASVLGNALTAG</sequence>
<dbReference type="OrthoDB" id="5068503at2"/>
<evidence type="ECO:0000313" key="6">
    <source>
        <dbReference type="EMBL" id="AQZ61883.1"/>
    </source>
</evidence>
<evidence type="ECO:0000256" key="1">
    <source>
        <dbReference type="ARBA" id="ARBA00023015"/>
    </source>
</evidence>
<dbReference type="RefSeq" id="WP_080038020.1">
    <property type="nucleotide sequence ID" value="NZ_CP017717.1"/>
</dbReference>
<dbReference type="Proteomes" id="UP000190797">
    <property type="component" value="Chromosome"/>
</dbReference>
<dbReference type="PANTHER" id="PTHR30055">
    <property type="entry name" value="HTH-TYPE TRANSCRIPTIONAL REGULATOR RUTR"/>
    <property type="match status" value="1"/>
</dbReference>
<evidence type="ECO:0000256" key="3">
    <source>
        <dbReference type="ARBA" id="ARBA00023163"/>
    </source>
</evidence>
<accession>A0A1U9ZVA1</accession>
<dbReference type="AlphaFoldDB" id="A0A1U9ZVA1"/>
<evidence type="ECO:0000259" key="5">
    <source>
        <dbReference type="PROSITE" id="PS50977"/>
    </source>
</evidence>
<keyword evidence="1" id="KW-0805">Transcription regulation</keyword>
<dbReference type="STRING" id="1909395.BKM31_10745"/>
<dbReference type="Gene3D" id="1.10.357.10">
    <property type="entry name" value="Tetracycline Repressor, domain 2"/>
    <property type="match status" value="1"/>
</dbReference>
<dbReference type="Pfam" id="PF00440">
    <property type="entry name" value="TetR_N"/>
    <property type="match status" value="1"/>
</dbReference>
<organism evidence="6 7">
    <name type="scientific">[Actinomadura] parvosata subsp. kistnae</name>
    <dbReference type="NCBI Taxonomy" id="1909395"/>
    <lineage>
        <taxon>Bacteria</taxon>
        <taxon>Bacillati</taxon>
        <taxon>Actinomycetota</taxon>
        <taxon>Actinomycetes</taxon>
        <taxon>Streptosporangiales</taxon>
        <taxon>Streptosporangiaceae</taxon>
        <taxon>Nonomuraea</taxon>
    </lineage>
</organism>
<protein>
    <submittedName>
        <fullName evidence="6">TetR family transcriptional regulator</fullName>
    </submittedName>
</protein>
<gene>
    <name evidence="6" type="ORF">BKM31_10745</name>
</gene>
<feature type="domain" description="HTH tetR-type" evidence="5">
    <location>
        <begin position="8"/>
        <end position="68"/>
    </location>
</feature>
<feature type="DNA-binding region" description="H-T-H motif" evidence="4">
    <location>
        <begin position="31"/>
        <end position="50"/>
    </location>
</feature>
<dbReference type="EMBL" id="CP017717">
    <property type="protein sequence ID" value="AQZ61883.1"/>
    <property type="molecule type" value="Genomic_DNA"/>
</dbReference>
<proteinExistence type="predicted"/>
<dbReference type="GO" id="GO:0003700">
    <property type="term" value="F:DNA-binding transcription factor activity"/>
    <property type="evidence" value="ECO:0007669"/>
    <property type="project" value="TreeGrafter"/>
</dbReference>
<evidence type="ECO:0000313" key="7">
    <source>
        <dbReference type="Proteomes" id="UP000190797"/>
    </source>
</evidence>
<dbReference type="PANTHER" id="PTHR30055:SF238">
    <property type="entry name" value="MYCOFACTOCIN BIOSYNTHESIS TRANSCRIPTIONAL REGULATOR MFTR-RELATED"/>
    <property type="match status" value="1"/>
</dbReference>
<dbReference type="InterPro" id="IPR050109">
    <property type="entry name" value="HTH-type_TetR-like_transc_reg"/>
</dbReference>
<dbReference type="GO" id="GO:0000976">
    <property type="term" value="F:transcription cis-regulatory region binding"/>
    <property type="evidence" value="ECO:0007669"/>
    <property type="project" value="TreeGrafter"/>
</dbReference>